<evidence type="ECO:0000313" key="1">
    <source>
        <dbReference type="EMBL" id="EKO50183.1"/>
    </source>
</evidence>
<gene>
    <name evidence="1" type="ORF">LEP1GSC131_2639</name>
</gene>
<keyword evidence="2" id="KW-1185">Reference proteome</keyword>
<proteinExistence type="predicted"/>
<organism evidence="1 2">
    <name type="scientific">Leptospira kirschneri str. 200802841</name>
    <dbReference type="NCBI Taxonomy" id="1193047"/>
    <lineage>
        <taxon>Bacteria</taxon>
        <taxon>Pseudomonadati</taxon>
        <taxon>Spirochaetota</taxon>
        <taxon>Spirochaetia</taxon>
        <taxon>Leptospirales</taxon>
        <taxon>Leptospiraceae</taxon>
        <taxon>Leptospira</taxon>
    </lineage>
</organism>
<accession>A0A828Y647</accession>
<sequence>MVLILLLISIKLGIFNLNTLNIRFVEVSFYKIESGSFEIKFSHKIVIFFNPHRIRNLFYKGFLK</sequence>
<comment type="caution">
    <text evidence="1">The sequence shown here is derived from an EMBL/GenBank/DDBJ whole genome shotgun (WGS) entry which is preliminary data.</text>
</comment>
<evidence type="ECO:0000313" key="2">
    <source>
        <dbReference type="Proteomes" id="UP000006339"/>
    </source>
</evidence>
<dbReference type="EMBL" id="AKWH02000068">
    <property type="protein sequence ID" value="EKO50183.1"/>
    <property type="molecule type" value="Genomic_DNA"/>
</dbReference>
<protein>
    <submittedName>
        <fullName evidence="1">Uncharacterized protein</fullName>
    </submittedName>
</protein>
<name>A0A828Y647_9LEPT</name>
<dbReference type="Proteomes" id="UP000006339">
    <property type="component" value="Unassembled WGS sequence"/>
</dbReference>
<dbReference type="AlphaFoldDB" id="A0A828Y647"/>
<reference evidence="1" key="1">
    <citation type="submission" date="2012-10" db="EMBL/GenBank/DDBJ databases">
        <authorList>
            <person name="Harkins D.M."/>
            <person name="Durkin A.S."/>
            <person name="Brinkac L.M."/>
            <person name="Selengut J.D."/>
            <person name="Sanka R."/>
            <person name="DePew J."/>
            <person name="Purushe J."/>
            <person name="Picardeau M."/>
            <person name="Werts C."/>
            <person name="Goarant C."/>
            <person name="Vinetz J.M."/>
            <person name="Sutton G.G."/>
            <person name="Nelson W.C."/>
            <person name="Fouts D.E."/>
        </authorList>
    </citation>
    <scope>NUCLEOTIDE SEQUENCE [LARGE SCALE GENOMIC DNA]</scope>
    <source>
        <strain evidence="1">200802841</strain>
    </source>
</reference>